<gene>
    <name evidence="2" type="ORF">NE579_04545</name>
</gene>
<name>A0AAW5JPD9_9FIRM</name>
<dbReference type="EMBL" id="JANFYS010000006">
    <property type="protein sequence ID" value="MCQ4769739.1"/>
    <property type="molecule type" value="Genomic_DNA"/>
</dbReference>
<evidence type="ECO:0000313" key="2">
    <source>
        <dbReference type="EMBL" id="MCQ4769739.1"/>
    </source>
</evidence>
<feature type="transmembrane region" description="Helical" evidence="1">
    <location>
        <begin position="12"/>
        <end position="29"/>
    </location>
</feature>
<keyword evidence="1" id="KW-0812">Transmembrane</keyword>
<reference evidence="2" key="1">
    <citation type="submission" date="2022-06" db="EMBL/GenBank/DDBJ databases">
        <title>Isolation of gut microbiota from human fecal samples.</title>
        <authorList>
            <person name="Pamer E.G."/>
            <person name="Barat B."/>
            <person name="Waligurski E."/>
            <person name="Medina S."/>
            <person name="Paddock L."/>
            <person name="Mostad J."/>
        </authorList>
    </citation>
    <scope>NUCLEOTIDE SEQUENCE</scope>
    <source>
        <strain evidence="2">DFI.9.91</strain>
    </source>
</reference>
<keyword evidence="1" id="KW-1133">Transmembrane helix</keyword>
<feature type="transmembrane region" description="Helical" evidence="1">
    <location>
        <begin position="92"/>
        <end position="112"/>
    </location>
</feature>
<feature type="transmembrane region" description="Helical" evidence="1">
    <location>
        <begin position="36"/>
        <end position="54"/>
    </location>
</feature>
<dbReference type="Proteomes" id="UP001204562">
    <property type="component" value="Unassembled WGS sequence"/>
</dbReference>
<dbReference type="AlphaFoldDB" id="A0AAW5JPD9"/>
<dbReference type="RefSeq" id="WP_256303431.1">
    <property type="nucleotide sequence ID" value="NZ_JALEQM010000116.1"/>
</dbReference>
<proteinExistence type="predicted"/>
<evidence type="ECO:0000256" key="1">
    <source>
        <dbReference type="SAM" id="Phobius"/>
    </source>
</evidence>
<organism evidence="2 3">
    <name type="scientific">Intestinimonas massiliensis</name>
    <name type="common">ex Afouda et al. 2020</name>
    <dbReference type="NCBI Taxonomy" id="1673721"/>
    <lineage>
        <taxon>Bacteria</taxon>
        <taxon>Bacillati</taxon>
        <taxon>Bacillota</taxon>
        <taxon>Clostridia</taxon>
        <taxon>Eubacteriales</taxon>
        <taxon>Intestinimonas</taxon>
    </lineage>
</organism>
<accession>A0AAW5JPD9</accession>
<keyword evidence="1" id="KW-0472">Membrane</keyword>
<protein>
    <submittedName>
        <fullName evidence="2">Uncharacterized protein</fullName>
    </submittedName>
</protein>
<evidence type="ECO:0000313" key="3">
    <source>
        <dbReference type="Proteomes" id="UP001204562"/>
    </source>
</evidence>
<sequence length="113" mass="12359">MYEKAARTGNLLYRATTLGGTALTLILFLRKGPMGTFRLVLFLAWLALGAYSSVRTLADLASGRRARETNFQTMLKTWEGRTGSPSSALSSFWTITLVTAAGKLLVPILLYLV</sequence>
<comment type="caution">
    <text evidence="2">The sequence shown here is derived from an EMBL/GenBank/DDBJ whole genome shotgun (WGS) entry which is preliminary data.</text>
</comment>